<name>A0ABN3GI18_9PSEU</name>
<dbReference type="Proteomes" id="UP001501218">
    <property type="component" value="Unassembled WGS sequence"/>
</dbReference>
<dbReference type="InterPro" id="IPR027417">
    <property type="entry name" value="P-loop_NTPase"/>
</dbReference>
<comment type="caution">
    <text evidence="2">The sequence shown here is derived from an EMBL/GenBank/DDBJ whole genome shotgun (WGS) entry which is preliminary data.</text>
</comment>
<dbReference type="RefSeq" id="WP_344132817.1">
    <property type="nucleotide sequence ID" value="NZ_BAAARA010000010.1"/>
</dbReference>
<dbReference type="Gene3D" id="3.40.50.300">
    <property type="entry name" value="P-loop containing nucleotide triphosphate hydrolases"/>
    <property type="match status" value="1"/>
</dbReference>
<gene>
    <name evidence="2" type="ORF">GCM10009854_32500</name>
</gene>
<evidence type="ECO:0000313" key="3">
    <source>
        <dbReference type="Proteomes" id="UP001501218"/>
    </source>
</evidence>
<feature type="compositionally biased region" description="Basic and acidic residues" evidence="1">
    <location>
        <begin position="58"/>
        <end position="67"/>
    </location>
</feature>
<organism evidence="2 3">
    <name type="scientific">Saccharopolyspora halophila</name>
    <dbReference type="NCBI Taxonomy" id="405551"/>
    <lineage>
        <taxon>Bacteria</taxon>
        <taxon>Bacillati</taxon>
        <taxon>Actinomycetota</taxon>
        <taxon>Actinomycetes</taxon>
        <taxon>Pseudonocardiales</taxon>
        <taxon>Pseudonocardiaceae</taxon>
        <taxon>Saccharopolyspora</taxon>
    </lineage>
</organism>
<feature type="region of interest" description="Disordered" evidence="1">
    <location>
        <begin position="20"/>
        <end position="46"/>
    </location>
</feature>
<evidence type="ECO:0008006" key="4">
    <source>
        <dbReference type="Google" id="ProtNLM"/>
    </source>
</evidence>
<evidence type="ECO:0000313" key="2">
    <source>
        <dbReference type="EMBL" id="GAA2352085.1"/>
    </source>
</evidence>
<accession>A0ABN3GI18</accession>
<reference evidence="2 3" key="1">
    <citation type="journal article" date="2019" name="Int. J. Syst. Evol. Microbiol.">
        <title>The Global Catalogue of Microorganisms (GCM) 10K type strain sequencing project: providing services to taxonomists for standard genome sequencing and annotation.</title>
        <authorList>
            <consortium name="The Broad Institute Genomics Platform"/>
            <consortium name="The Broad Institute Genome Sequencing Center for Infectious Disease"/>
            <person name="Wu L."/>
            <person name="Ma J."/>
        </authorList>
    </citation>
    <scope>NUCLEOTIDE SEQUENCE [LARGE SCALE GENOMIC DNA]</scope>
    <source>
        <strain evidence="2 3">JCM 16221</strain>
    </source>
</reference>
<dbReference type="CDD" id="cd00267">
    <property type="entry name" value="ABC_ATPase"/>
    <property type="match status" value="1"/>
</dbReference>
<dbReference type="SUPFAM" id="SSF52540">
    <property type="entry name" value="P-loop containing nucleoside triphosphate hydrolases"/>
    <property type="match status" value="1"/>
</dbReference>
<dbReference type="EMBL" id="BAAARA010000010">
    <property type="protein sequence ID" value="GAA2352085.1"/>
    <property type="molecule type" value="Genomic_DNA"/>
</dbReference>
<sequence>MTLLVGENGSGKSTLVEAIATRPSESSLGEHPIVRRNRKPRSGFFLPAESCYGMASEIERLDADPHRRPAAPPSGHALPDPASPAERPNIGERRGR</sequence>
<keyword evidence="3" id="KW-1185">Reference proteome</keyword>
<evidence type="ECO:0000256" key="1">
    <source>
        <dbReference type="SAM" id="MobiDB-lite"/>
    </source>
</evidence>
<protein>
    <recommendedName>
        <fullName evidence="4">ATP-binding cassette domain-containing protein</fullName>
    </recommendedName>
</protein>
<proteinExistence type="predicted"/>
<feature type="region of interest" description="Disordered" evidence="1">
    <location>
        <begin position="58"/>
        <end position="96"/>
    </location>
</feature>